<keyword evidence="2" id="KW-0805">Transcription regulation</keyword>
<dbReference type="InterPro" id="IPR039425">
    <property type="entry name" value="RNA_pol_sigma-70-like"/>
</dbReference>
<organism evidence="8 9">
    <name type="scientific">Phaeospirillum tilakii</name>
    <dbReference type="NCBI Taxonomy" id="741673"/>
    <lineage>
        <taxon>Bacteria</taxon>
        <taxon>Pseudomonadati</taxon>
        <taxon>Pseudomonadota</taxon>
        <taxon>Alphaproteobacteria</taxon>
        <taxon>Rhodospirillales</taxon>
        <taxon>Rhodospirillaceae</taxon>
        <taxon>Phaeospirillum</taxon>
    </lineage>
</organism>
<dbReference type="RefSeq" id="WP_377313431.1">
    <property type="nucleotide sequence ID" value="NZ_JBHUIY010000001.1"/>
</dbReference>
<evidence type="ECO:0000256" key="2">
    <source>
        <dbReference type="ARBA" id="ARBA00023015"/>
    </source>
</evidence>
<keyword evidence="3" id="KW-0731">Sigma factor</keyword>
<evidence type="ECO:0000256" key="5">
    <source>
        <dbReference type="ARBA" id="ARBA00023163"/>
    </source>
</evidence>
<sequence>MAERSVAFAGVGDERLLAAIAGGDRDAFAVLVARHVRSMLALAVRVTRRPDEADEILQETLLKVSELAGRWPGEARFSTWLYRGVLNASLDRCRRSRGEASVRPDLVQARQRDHIIAEALTEIPGRQCAALALHYFADLSVSRVAEVMDLPVAVVETLLGRGQRALRGALVRRGVTGVADVT</sequence>
<dbReference type="InterPro" id="IPR013325">
    <property type="entry name" value="RNA_pol_sigma_r2"/>
</dbReference>
<protein>
    <submittedName>
        <fullName evidence="8">Sigma-70 family RNA polymerase sigma factor</fullName>
    </submittedName>
</protein>
<dbReference type="Pfam" id="PF08281">
    <property type="entry name" value="Sigma70_r4_2"/>
    <property type="match status" value="1"/>
</dbReference>
<proteinExistence type="inferred from homology"/>
<comment type="caution">
    <text evidence="8">The sequence shown here is derived from an EMBL/GenBank/DDBJ whole genome shotgun (WGS) entry which is preliminary data.</text>
</comment>
<dbReference type="InterPro" id="IPR036388">
    <property type="entry name" value="WH-like_DNA-bd_sf"/>
</dbReference>
<comment type="similarity">
    <text evidence="1">Belongs to the sigma-70 factor family. ECF subfamily.</text>
</comment>
<gene>
    <name evidence="8" type="ORF">ACFSNB_00460</name>
</gene>
<reference evidence="9" key="1">
    <citation type="journal article" date="2019" name="Int. J. Syst. Evol. Microbiol.">
        <title>The Global Catalogue of Microorganisms (GCM) 10K type strain sequencing project: providing services to taxonomists for standard genome sequencing and annotation.</title>
        <authorList>
            <consortium name="The Broad Institute Genomics Platform"/>
            <consortium name="The Broad Institute Genome Sequencing Center for Infectious Disease"/>
            <person name="Wu L."/>
            <person name="Ma J."/>
        </authorList>
    </citation>
    <scope>NUCLEOTIDE SEQUENCE [LARGE SCALE GENOMIC DNA]</scope>
    <source>
        <strain evidence="9">KCTC 15012</strain>
    </source>
</reference>
<dbReference type="SUPFAM" id="SSF88659">
    <property type="entry name" value="Sigma3 and sigma4 domains of RNA polymerase sigma factors"/>
    <property type="match status" value="1"/>
</dbReference>
<dbReference type="SUPFAM" id="SSF88946">
    <property type="entry name" value="Sigma2 domain of RNA polymerase sigma factors"/>
    <property type="match status" value="1"/>
</dbReference>
<evidence type="ECO:0000259" key="6">
    <source>
        <dbReference type="Pfam" id="PF04542"/>
    </source>
</evidence>
<dbReference type="Gene3D" id="1.10.10.10">
    <property type="entry name" value="Winged helix-like DNA-binding domain superfamily/Winged helix DNA-binding domain"/>
    <property type="match status" value="1"/>
</dbReference>
<dbReference type="InterPro" id="IPR013324">
    <property type="entry name" value="RNA_pol_sigma_r3/r4-like"/>
</dbReference>
<dbReference type="PANTHER" id="PTHR43133:SF8">
    <property type="entry name" value="RNA POLYMERASE SIGMA FACTOR HI_1459-RELATED"/>
    <property type="match status" value="1"/>
</dbReference>
<dbReference type="PANTHER" id="PTHR43133">
    <property type="entry name" value="RNA POLYMERASE ECF-TYPE SIGMA FACTO"/>
    <property type="match status" value="1"/>
</dbReference>
<dbReference type="EMBL" id="JBHUIY010000001">
    <property type="protein sequence ID" value="MFD2232266.1"/>
    <property type="molecule type" value="Genomic_DNA"/>
</dbReference>
<evidence type="ECO:0000256" key="4">
    <source>
        <dbReference type="ARBA" id="ARBA00023125"/>
    </source>
</evidence>
<evidence type="ECO:0000256" key="1">
    <source>
        <dbReference type="ARBA" id="ARBA00010641"/>
    </source>
</evidence>
<keyword evidence="5" id="KW-0804">Transcription</keyword>
<name>A0ABW5C7W3_9PROT</name>
<dbReference type="InterPro" id="IPR007627">
    <property type="entry name" value="RNA_pol_sigma70_r2"/>
</dbReference>
<evidence type="ECO:0000313" key="9">
    <source>
        <dbReference type="Proteomes" id="UP001597296"/>
    </source>
</evidence>
<feature type="domain" description="RNA polymerase sigma-70 region 2" evidence="6">
    <location>
        <begin position="31"/>
        <end position="97"/>
    </location>
</feature>
<dbReference type="InterPro" id="IPR014284">
    <property type="entry name" value="RNA_pol_sigma-70_dom"/>
</dbReference>
<dbReference type="InterPro" id="IPR013249">
    <property type="entry name" value="RNA_pol_sigma70_r4_t2"/>
</dbReference>
<evidence type="ECO:0000259" key="7">
    <source>
        <dbReference type="Pfam" id="PF08281"/>
    </source>
</evidence>
<evidence type="ECO:0000313" key="8">
    <source>
        <dbReference type="EMBL" id="MFD2232266.1"/>
    </source>
</evidence>
<keyword evidence="9" id="KW-1185">Reference proteome</keyword>
<keyword evidence="4" id="KW-0238">DNA-binding</keyword>
<accession>A0ABW5C7W3</accession>
<evidence type="ECO:0000256" key="3">
    <source>
        <dbReference type="ARBA" id="ARBA00023082"/>
    </source>
</evidence>
<dbReference type="NCBIfam" id="TIGR02937">
    <property type="entry name" value="sigma70-ECF"/>
    <property type="match status" value="1"/>
</dbReference>
<dbReference type="Pfam" id="PF04542">
    <property type="entry name" value="Sigma70_r2"/>
    <property type="match status" value="1"/>
</dbReference>
<feature type="domain" description="RNA polymerase sigma factor 70 region 4 type 2" evidence="7">
    <location>
        <begin position="115"/>
        <end position="163"/>
    </location>
</feature>
<dbReference type="Proteomes" id="UP001597296">
    <property type="component" value="Unassembled WGS sequence"/>
</dbReference>
<dbReference type="Gene3D" id="1.10.1740.10">
    <property type="match status" value="1"/>
</dbReference>